<dbReference type="Proteomes" id="UP000594029">
    <property type="component" value="Segment"/>
</dbReference>
<reference evidence="2 3" key="1">
    <citation type="submission" date="2020-10" db="EMBL/GenBank/DDBJ databases">
        <authorList>
            <person name="Kazantseva O.A."/>
            <person name="Piligrimova E.G."/>
            <person name="Shadrin A.M."/>
        </authorList>
    </citation>
    <scope>NUCLEOTIDE SEQUENCE [LARGE SCALE GENOMIC DNA]</scope>
</reference>
<proteinExistence type="predicted"/>
<keyword evidence="1" id="KW-0175">Coiled coil</keyword>
<protein>
    <submittedName>
        <fullName evidence="2">Uncharacterized protein</fullName>
    </submittedName>
</protein>
<sequence length="80" mass="9226">MKTKSLLENRKEVLKLQIGDAQKQIESLLNTILNRGVEGIHSNTVDMVMPSLIQAQHRLSQLEVELHTLNAYDHYKEDEK</sequence>
<evidence type="ECO:0000313" key="2">
    <source>
        <dbReference type="EMBL" id="QOV08423.1"/>
    </source>
</evidence>
<dbReference type="EMBL" id="MW084976">
    <property type="protein sequence ID" value="QOV08423.1"/>
    <property type="molecule type" value="Genomic_DNA"/>
</dbReference>
<organism evidence="2 3">
    <name type="scientific">Bacillus phage Kirov</name>
    <dbReference type="NCBI Taxonomy" id="2783539"/>
    <lineage>
        <taxon>Viruses</taxon>
        <taxon>Duplodnaviria</taxon>
        <taxon>Heunggongvirae</taxon>
        <taxon>Uroviricota</taxon>
        <taxon>Caudoviricetes</taxon>
        <taxon>Andregratiavirinae</taxon>
        <taxon>Kirovvirus</taxon>
        <taxon>Kirovvirus kirov</taxon>
    </lineage>
</organism>
<evidence type="ECO:0000256" key="1">
    <source>
        <dbReference type="SAM" id="Coils"/>
    </source>
</evidence>
<feature type="coiled-coil region" evidence="1">
    <location>
        <begin position="4"/>
        <end position="31"/>
    </location>
</feature>
<name>A0A7U3NK04_9CAUD</name>
<gene>
    <name evidence="2" type="ORF">Kirov_224</name>
</gene>
<keyword evidence="3" id="KW-1185">Reference proteome</keyword>
<evidence type="ECO:0000313" key="3">
    <source>
        <dbReference type="Proteomes" id="UP000594029"/>
    </source>
</evidence>
<accession>A0A7U3NK04</accession>